<protein>
    <recommendedName>
        <fullName evidence="2">M23ase beta-sheet core domain-containing protein</fullName>
    </recommendedName>
</protein>
<dbReference type="PANTHER" id="PTHR21666:SF270">
    <property type="entry name" value="MUREIN HYDROLASE ACTIVATOR ENVC"/>
    <property type="match status" value="1"/>
</dbReference>
<evidence type="ECO:0000259" key="2">
    <source>
        <dbReference type="Pfam" id="PF01551"/>
    </source>
</evidence>
<dbReference type="InterPro" id="IPR016047">
    <property type="entry name" value="M23ase_b-sheet_dom"/>
</dbReference>
<accession>A6G069</accession>
<feature type="region of interest" description="Disordered" evidence="1">
    <location>
        <begin position="1"/>
        <end position="102"/>
    </location>
</feature>
<feature type="compositionally biased region" description="Acidic residues" evidence="1">
    <location>
        <begin position="1"/>
        <end position="10"/>
    </location>
</feature>
<keyword evidence="4" id="KW-1185">Reference proteome</keyword>
<reference evidence="3 4" key="1">
    <citation type="submission" date="2007-06" db="EMBL/GenBank/DDBJ databases">
        <authorList>
            <person name="Shimkets L."/>
            <person name="Ferriera S."/>
            <person name="Johnson J."/>
            <person name="Kravitz S."/>
            <person name="Beeson K."/>
            <person name="Sutton G."/>
            <person name="Rogers Y.-H."/>
            <person name="Friedman R."/>
            <person name="Frazier M."/>
            <person name="Venter J.C."/>
        </authorList>
    </citation>
    <scope>NUCLEOTIDE SEQUENCE [LARGE SCALE GENOMIC DNA]</scope>
    <source>
        <strain evidence="3 4">SIR-1</strain>
    </source>
</reference>
<dbReference type="CDD" id="cd12797">
    <property type="entry name" value="M23_peptidase"/>
    <property type="match status" value="1"/>
</dbReference>
<dbReference type="SUPFAM" id="SSF51261">
    <property type="entry name" value="Duplicated hybrid motif"/>
    <property type="match status" value="1"/>
</dbReference>
<dbReference type="RefSeq" id="WP_006970118.1">
    <property type="nucleotide sequence ID" value="NZ_ABCS01000008.1"/>
</dbReference>
<evidence type="ECO:0000313" key="4">
    <source>
        <dbReference type="Proteomes" id="UP000005801"/>
    </source>
</evidence>
<dbReference type="PANTHER" id="PTHR21666">
    <property type="entry name" value="PEPTIDASE-RELATED"/>
    <property type="match status" value="1"/>
</dbReference>
<gene>
    <name evidence="3" type="ORF">PPSIR1_12823</name>
</gene>
<dbReference type="Gene3D" id="2.70.70.10">
    <property type="entry name" value="Glucose Permease (Domain IIA)"/>
    <property type="match status" value="1"/>
</dbReference>
<organism evidence="3 4">
    <name type="scientific">Plesiocystis pacifica SIR-1</name>
    <dbReference type="NCBI Taxonomy" id="391625"/>
    <lineage>
        <taxon>Bacteria</taxon>
        <taxon>Pseudomonadati</taxon>
        <taxon>Myxococcota</taxon>
        <taxon>Polyangia</taxon>
        <taxon>Nannocystales</taxon>
        <taxon>Nannocystaceae</taxon>
        <taxon>Plesiocystis</taxon>
    </lineage>
</organism>
<dbReference type="Pfam" id="PF01551">
    <property type="entry name" value="Peptidase_M23"/>
    <property type="match status" value="1"/>
</dbReference>
<dbReference type="GO" id="GO:0004222">
    <property type="term" value="F:metalloendopeptidase activity"/>
    <property type="evidence" value="ECO:0007669"/>
    <property type="project" value="TreeGrafter"/>
</dbReference>
<dbReference type="eggNOG" id="COG0739">
    <property type="taxonomic scope" value="Bacteria"/>
</dbReference>
<proteinExistence type="predicted"/>
<feature type="domain" description="M23ase beta-sheet core" evidence="2">
    <location>
        <begin position="247"/>
        <end position="334"/>
    </location>
</feature>
<comment type="caution">
    <text evidence="3">The sequence shown here is derived from an EMBL/GenBank/DDBJ whole genome shotgun (WGS) entry which is preliminary data.</text>
</comment>
<evidence type="ECO:0000256" key="1">
    <source>
        <dbReference type="SAM" id="MobiDB-lite"/>
    </source>
</evidence>
<dbReference type="Proteomes" id="UP000005801">
    <property type="component" value="Unassembled WGS sequence"/>
</dbReference>
<dbReference type="STRING" id="391625.PPSIR1_12823"/>
<dbReference type="EMBL" id="ABCS01000008">
    <property type="protein sequence ID" value="EDM80766.1"/>
    <property type="molecule type" value="Genomic_DNA"/>
</dbReference>
<sequence>MGSGCSDDEGRDPFSPGISTLGADAGSTGSGADEVGTETAEGTGESSSDASTGTSEDDSDSSSTESSSDSDSESSEGTDSTSTGVDGGEPMTTDGGGNGGPSCADHAAGQNWGTFYCDNGNGVCEGEGVVSDDCDLCCSGPSCGTYAGLQGWDEAYCEWNDNGACGGQGTPTWDCEFCCGVVFGGTTTGTTTGGGGGDGLFSYPVGDQTSYPAGGWLVWQVMGHYWGAWGGRHLAQDIAAPGGGLASIDAPVYSVADGVVRYAGTNGSSYKHVVLIEHDDGEGGKVCSFYGHVNAPLVSTGQQVSRGQQITSVRDWAQCINGGSSSNTHLHYVLLSKPLCDLSASNGGGSICGYDNGGENDIDTIAEEPYFYTAIADDCGVWQYPDGFISPTKFIEDHKF</sequence>
<name>A6G069_9BACT</name>
<evidence type="ECO:0000313" key="3">
    <source>
        <dbReference type="EMBL" id="EDM80766.1"/>
    </source>
</evidence>
<dbReference type="OrthoDB" id="5477132at2"/>
<dbReference type="InterPro" id="IPR011055">
    <property type="entry name" value="Dup_hybrid_motif"/>
</dbReference>
<dbReference type="InterPro" id="IPR050570">
    <property type="entry name" value="Cell_wall_metabolism_enzyme"/>
</dbReference>
<dbReference type="AlphaFoldDB" id="A6G069"/>
<feature type="compositionally biased region" description="Low complexity" evidence="1">
    <location>
        <begin position="19"/>
        <end position="54"/>
    </location>
</feature>